<dbReference type="Proteomes" id="UP000654913">
    <property type="component" value="Chromosome 7"/>
</dbReference>
<feature type="active site" description="Proton donor" evidence="2">
    <location>
        <position position="558"/>
    </location>
</feature>
<protein>
    <recommendedName>
        <fullName evidence="6 7">Glucose-methanol-choline oxidoreductase N-terminal domain-containing protein</fullName>
    </recommendedName>
</protein>
<reference evidence="8" key="2">
    <citation type="submission" date="2021-02" db="EMBL/GenBank/DDBJ databases">
        <title>Aspergillus puulaauensis MK2 genome sequence.</title>
        <authorList>
            <person name="Futagami T."/>
            <person name="Mori K."/>
            <person name="Kadooka C."/>
            <person name="Tanaka T."/>
        </authorList>
    </citation>
    <scope>NUCLEOTIDE SEQUENCE</scope>
    <source>
        <strain evidence="8">MK2</strain>
    </source>
</reference>
<dbReference type="EMBL" id="AP024449">
    <property type="protein sequence ID" value="BCS29521.1"/>
    <property type="molecule type" value="Genomic_DNA"/>
</dbReference>
<organism evidence="8 9">
    <name type="scientific">Aspergillus puulaauensis</name>
    <dbReference type="NCBI Taxonomy" id="1220207"/>
    <lineage>
        <taxon>Eukaryota</taxon>
        <taxon>Fungi</taxon>
        <taxon>Dikarya</taxon>
        <taxon>Ascomycota</taxon>
        <taxon>Pezizomycotina</taxon>
        <taxon>Eurotiomycetes</taxon>
        <taxon>Eurotiomycetidae</taxon>
        <taxon>Eurotiales</taxon>
        <taxon>Aspergillaceae</taxon>
        <taxon>Aspergillus</taxon>
    </lineage>
</organism>
<dbReference type="GO" id="GO:0016614">
    <property type="term" value="F:oxidoreductase activity, acting on CH-OH group of donors"/>
    <property type="evidence" value="ECO:0007669"/>
    <property type="project" value="InterPro"/>
</dbReference>
<comment type="cofactor">
    <cofactor evidence="3">
        <name>FAD</name>
        <dbReference type="ChEBI" id="CHEBI:57692"/>
    </cofactor>
</comment>
<dbReference type="RefSeq" id="XP_041561707.1">
    <property type="nucleotide sequence ID" value="XM_041696037.1"/>
</dbReference>
<dbReference type="OrthoDB" id="269227at2759"/>
<evidence type="ECO:0000259" key="6">
    <source>
        <dbReference type="PROSITE" id="PS00623"/>
    </source>
</evidence>
<dbReference type="Pfam" id="PF05199">
    <property type="entry name" value="GMC_oxred_C"/>
    <property type="match status" value="1"/>
</dbReference>
<feature type="domain" description="Glucose-methanol-choline oxidoreductase N-terminal" evidence="6">
    <location>
        <begin position="120"/>
        <end position="143"/>
    </location>
</feature>
<reference evidence="8" key="1">
    <citation type="submission" date="2021-01" db="EMBL/GenBank/DDBJ databases">
        <authorList>
            <consortium name="Aspergillus puulaauensis MK2 genome sequencing consortium"/>
            <person name="Kazuki M."/>
            <person name="Futagami T."/>
        </authorList>
    </citation>
    <scope>NUCLEOTIDE SEQUENCE</scope>
    <source>
        <strain evidence="8">MK2</strain>
    </source>
</reference>
<feature type="signal peptide" evidence="5">
    <location>
        <begin position="1"/>
        <end position="21"/>
    </location>
</feature>
<feature type="chain" id="PRO_5031093269" description="Glucose-methanol-choline oxidoreductase N-terminal domain-containing protein" evidence="5">
    <location>
        <begin position="22"/>
        <end position="620"/>
    </location>
</feature>
<keyword evidence="4" id="KW-0285">Flavoprotein</keyword>
<feature type="domain" description="Glucose-methanol-choline oxidoreductase N-terminal" evidence="7">
    <location>
        <begin position="312"/>
        <end position="326"/>
    </location>
</feature>
<evidence type="ECO:0000256" key="4">
    <source>
        <dbReference type="RuleBase" id="RU003968"/>
    </source>
</evidence>
<dbReference type="SUPFAM" id="SSF51905">
    <property type="entry name" value="FAD/NAD(P)-binding domain"/>
    <property type="match status" value="1"/>
</dbReference>
<gene>
    <name evidence="8" type="ORF">APUU_71091S</name>
</gene>
<dbReference type="SUPFAM" id="SSF54373">
    <property type="entry name" value="FAD-linked reductases, C-terminal domain"/>
    <property type="match status" value="1"/>
</dbReference>
<dbReference type="Gene3D" id="3.50.50.60">
    <property type="entry name" value="FAD/NAD(P)-binding domain"/>
    <property type="match status" value="1"/>
</dbReference>
<proteinExistence type="inferred from homology"/>
<dbReference type="InterPro" id="IPR000172">
    <property type="entry name" value="GMC_OxRdtase_N"/>
</dbReference>
<dbReference type="PROSITE" id="PS00623">
    <property type="entry name" value="GMC_OXRED_1"/>
    <property type="match status" value="1"/>
</dbReference>
<dbReference type="InterPro" id="IPR036188">
    <property type="entry name" value="FAD/NAD-bd_sf"/>
</dbReference>
<dbReference type="GO" id="GO:0044550">
    <property type="term" value="P:secondary metabolite biosynthetic process"/>
    <property type="evidence" value="ECO:0007669"/>
    <property type="project" value="TreeGrafter"/>
</dbReference>
<dbReference type="PIRSF" id="PIRSF000137">
    <property type="entry name" value="Alcohol_oxidase"/>
    <property type="match status" value="1"/>
</dbReference>
<sequence length="620" mass="65904">MHVTRTTCIAGLALRLNLVLATQSTQPFEGQTLTGHSDLLPVYDYVIVGGGVSGLTVANRLSEDQTLSILVIEAGEFDQNEDFIVVPALAGGAVGTKYDWNSTYSPNPDTANRAIPIPQGKAVGGSSLLNRMVFDRGSSADYDRWEILGNHGWGWVDLLPYFKKSETFTPPTPDIVGEWGVTYDASVHGESGNVQASYSPWIWPSTKHFISALTESGIHIPNDGASGDAVGGFFSPHNQDPATATRSDARRAYWDPASTRPGLHLITGHMATRLVSQESADGPIITAVEIAASSCAPRTTVNVRKEAILAAGAIHTPQILQLSGIGDPALLAGLNIPTVANVSGVGRNFQDHAYIPVVFSFDFPLVAANLSTNATFAEKSRSIYNDRKTGPYADATADFLAFLPATNITDQVETIYQNAQGQDPNSYLETDTPASVQTGYTDQHKLLTEGIAALNEAQIEIIFTDGTFVIGLQHPFSRGSVRLASTDPFAPPLADPAYLRNPIDVQLLIAAVKYAKSLATTAPSLSVFNPVEQIPGPAVVSDADIEAYIRGGVAPLFHPSGSCSVGKYETGGVVDTEFRVHGVRGLRVVDASVFPVLPATHIQSSVYAVAEMAADAIKSS</sequence>
<evidence type="ECO:0000259" key="7">
    <source>
        <dbReference type="PROSITE" id="PS00624"/>
    </source>
</evidence>
<dbReference type="GeneID" id="64979518"/>
<dbReference type="PANTHER" id="PTHR11552:SF115">
    <property type="entry name" value="DEHYDROGENASE XPTC-RELATED"/>
    <property type="match status" value="1"/>
</dbReference>
<evidence type="ECO:0000256" key="1">
    <source>
        <dbReference type="ARBA" id="ARBA00010790"/>
    </source>
</evidence>
<dbReference type="PANTHER" id="PTHR11552">
    <property type="entry name" value="GLUCOSE-METHANOL-CHOLINE GMC OXIDOREDUCTASE"/>
    <property type="match status" value="1"/>
</dbReference>
<dbReference type="AlphaFoldDB" id="A0A7R7XXG7"/>
<keyword evidence="5" id="KW-0732">Signal</keyword>
<dbReference type="InterPro" id="IPR007867">
    <property type="entry name" value="GMC_OxRtase_C"/>
</dbReference>
<dbReference type="KEGG" id="apuu:APUU_71091S"/>
<dbReference type="PROSITE" id="PS00624">
    <property type="entry name" value="GMC_OXRED_2"/>
    <property type="match status" value="1"/>
</dbReference>
<evidence type="ECO:0000256" key="2">
    <source>
        <dbReference type="PIRSR" id="PIRSR000137-1"/>
    </source>
</evidence>
<feature type="active site" description="Proton acceptor" evidence="2">
    <location>
        <position position="601"/>
    </location>
</feature>
<evidence type="ECO:0000313" key="9">
    <source>
        <dbReference type="Proteomes" id="UP000654913"/>
    </source>
</evidence>
<comment type="similarity">
    <text evidence="1 4">Belongs to the GMC oxidoreductase family.</text>
</comment>
<keyword evidence="3 4" id="KW-0274">FAD</keyword>
<feature type="binding site" evidence="3">
    <location>
        <begin position="130"/>
        <end position="133"/>
    </location>
    <ligand>
        <name>FAD</name>
        <dbReference type="ChEBI" id="CHEBI:57692"/>
    </ligand>
</feature>
<keyword evidence="9" id="KW-1185">Reference proteome</keyword>
<dbReference type="GO" id="GO:0050660">
    <property type="term" value="F:flavin adenine dinucleotide binding"/>
    <property type="evidence" value="ECO:0007669"/>
    <property type="project" value="InterPro"/>
</dbReference>
<accession>A0A7R7XXG7</accession>
<dbReference type="Pfam" id="PF00732">
    <property type="entry name" value="GMC_oxred_N"/>
    <property type="match status" value="1"/>
</dbReference>
<dbReference type="InterPro" id="IPR012132">
    <property type="entry name" value="GMC_OxRdtase"/>
</dbReference>
<evidence type="ECO:0000256" key="5">
    <source>
        <dbReference type="SAM" id="SignalP"/>
    </source>
</evidence>
<evidence type="ECO:0000313" key="8">
    <source>
        <dbReference type="EMBL" id="BCS29521.1"/>
    </source>
</evidence>
<name>A0A7R7XXG7_9EURO</name>
<evidence type="ECO:0000256" key="3">
    <source>
        <dbReference type="PIRSR" id="PIRSR000137-2"/>
    </source>
</evidence>
<dbReference type="Gene3D" id="3.30.560.10">
    <property type="entry name" value="Glucose Oxidase, domain 3"/>
    <property type="match status" value="1"/>
</dbReference>